<comment type="catalytic activity">
    <reaction evidence="1">
        <text>a beta-lactam + H2O = a substituted beta-amino acid</text>
        <dbReference type="Rhea" id="RHEA:20401"/>
        <dbReference type="ChEBI" id="CHEBI:15377"/>
        <dbReference type="ChEBI" id="CHEBI:35627"/>
        <dbReference type="ChEBI" id="CHEBI:140347"/>
        <dbReference type="EC" id="3.5.2.6"/>
    </reaction>
</comment>
<dbReference type="EC" id="3.5.2.6" evidence="3"/>
<feature type="domain" description="Beta-lactamase class A catalytic" evidence="5">
    <location>
        <begin position="42"/>
        <end position="271"/>
    </location>
</feature>
<dbReference type="AlphaFoldDB" id="A0A411PDM4"/>
<dbReference type="InterPro" id="IPR012338">
    <property type="entry name" value="Beta-lactam/transpept-like"/>
</dbReference>
<accession>A0A411PDM4</accession>
<evidence type="ECO:0000313" key="6">
    <source>
        <dbReference type="EMBL" id="QBF81598.1"/>
    </source>
</evidence>
<dbReference type="InterPro" id="IPR045155">
    <property type="entry name" value="Beta-lactam_cat"/>
</dbReference>
<dbReference type="GO" id="GO:0030655">
    <property type="term" value="P:beta-lactam antibiotic catabolic process"/>
    <property type="evidence" value="ECO:0007669"/>
    <property type="project" value="InterPro"/>
</dbReference>
<dbReference type="GO" id="GO:0046677">
    <property type="term" value="P:response to antibiotic"/>
    <property type="evidence" value="ECO:0007669"/>
    <property type="project" value="InterPro"/>
</dbReference>
<evidence type="ECO:0000259" key="5">
    <source>
        <dbReference type="Pfam" id="PF13354"/>
    </source>
</evidence>
<sequence length="300" mass="33233">MLRQSLSITLLWLLSFTAYSQSVVSLNTDIKSLLDSKQATVGVSIWDQNANPIVAINADNQLPMQSVFKFHLAAAVLHQVDQGKWSLADKITITPDDLDNGLWSPIRKKYPTGAELTLAQVIKYTVAVSDNVGCDVLIGMLGGPKVLEQYLHQAGIKDIAVKYNEEMMQQVWQRQFDNWTTANGANQALSKLYDNNEQLLSATSHRFLWDVMKSSKTGKNKIRAGVRQGTIVAHKTGYSGKHNQTGVIAAHNDIGIVFLPNGSHYYISILVSDSRESSDDSQKIIADISKLAWMHFSAEN</sequence>
<dbReference type="OrthoDB" id="9810718at2"/>
<dbReference type="PRINTS" id="PR00118">
    <property type="entry name" value="BLACTAMASEA"/>
</dbReference>
<dbReference type="SUPFAM" id="SSF56601">
    <property type="entry name" value="beta-lactamase/transpeptidase-like"/>
    <property type="match status" value="1"/>
</dbReference>
<evidence type="ECO:0000256" key="3">
    <source>
        <dbReference type="ARBA" id="ARBA00012865"/>
    </source>
</evidence>
<dbReference type="Proteomes" id="UP000291106">
    <property type="component" value="Chromosome"/>
</dbReference>
<dbReference type="RefSeq" id="WP_130597572.1">
    <property type="nucleotide sequence ID" value="NZ_CP036200.1"/>
</dbReference>
<evidence type="ECO:0000313" key="7">
    <source>
        <dbReference type="Proteomes" id="UP000291106"/>
    </source>
</evidence>
<reference evidence="6 7" key="1">
    <citation type="submission" date="2019-02" db="EMBL/GenBank/DDBJ databases">
        <title>Shewanella sp. D4-2 isolated from Dokdo Island.</title>
        <authorList>
            <person name="Baek K."/>
        </authorList>
    </citation>
    <scope>NUCLEOTIDE SEQUENCE [LARGE SCALE GENOMIC DNA]</scope>
    <source>
        <strain evidence="6 7">D4-2</strain>
    </source>
</reference>
<keyword evidence="7" id="KW-1185">Reference proteome</keyword>
<dbReference type="PANTHER" id="PTHR35333:SF3">
    <property type="entry name" value="BETA-LACTAMASE-TYPE TRANSPEPTIDASE FOLD CONTAINING PROTEIN"/>
    <property type="match status" value="1"/>
</dbReference>
<gene>
    <name evidence="6" type="primary">bla</name>
    <name evidence="6" type="ORF">EXU30_01990</name>
</gene>
<evidence type="ECO:0000256" key="1">
    <source>
        <dbReference type="ARBA" id="ARBA00001526"/>
    </source>
</evidence>
<protein>
    <recommendedName>
        <fullName evidence="3">beta-lactamase</fullName>
        <ecNumber evidence="3">3.5.2.6</ecNumber>
    </recommendedName>
</protein>
<dbReference type="PANTHER" id="PTHR35333">
    <property type="entry name" value="BETA-LACTAMASE"/>
    <property type="match status" value="1"/>
</dbReference>
<comment type="similarity">
    <text evidence="2">Belongs to the class-A beta-lactamase family.</text>
</comment>
<dbReference type="InterPro" id="IPR000871">
    <property type="entry name" value="Beta-lactam_class-A"/>
</dbReference>
<dbReference type="KEGG" id="smai:EXU30_01990"/>
<dbReference type="Pfam" id="PF13354">
    <property type="entry name" value="Beta-lactamase2"/>
    <property type="match status" value="1"/>
</dbReference>
<organism evidence="6 7">
    <name type="scientific">Shewanella maritima</name>
    <dbReference type="NCBI Taxonomy" id="2520507"/>
    <lineage>
        <taxon>Bacteria</taxon>
        <taxon>Pseudomonadati</taxon>
        <taxon>Pseudomonadota</taxon>
        <taxon>Gammaproteobacteria</taxon>
        <taxon>Alteromonadales</taxon>
        <taxon>Shewanellaceae</taxon>
        <taxon>Shewanella</taxon>
    </lineage>
</organism>
<dbReference type="Gene3D" id="3.40.710.10">
    <property type="entry name" value="DD-peptidase/beta-lactamase superfamily"/>
    <property type="match status" value="1"/>
</dbReference>
<proteinExistence type="inferred from homology"/>
<name>A0A411PDM4_9GAMM</name>
<keyword evidence="4" id="KW-0732">Signal</keyword>
<feature type="chain" id="PRO_5019290319" description="beta-lactamase" evidence="4">
    <location>
        <begin position="21"/>
        <end position="300"/>
    </location>
</feature>
<feature type="signal peptide" evidence="4">
    <location>
        <begin position="1"/>
        <end position="20"/>
    </location>
</feature>
<dbReference type="NCBIfam" id="NF033103">
    <property type="entry name" value="bla_class_A"/>
    <property type="match status" value="1"/>
</dbReference>
<evidence type="ECO:0000256" key="4">
    <source>
        <dbReference type="SAM" id="SignalP"/>
    </source>
</evidence>
<dbReference type="GO" id="GO:0008800">
    <property type="term" value="F:beta-lactamase activity"/>
    <property type="evidence" value="ECO:0007669"/>
    <property type="project" value="UniProtKB-EC"/>
</dbReference>
<dbReference type="EMBL" id="CP036200">
    <property type="protein sequence ID" value="QBF81598.1"/>
    <property type="molecule type" value="Genomic_DNA"/>
</dbReference>
<evidence type="ECO:0000256" key="2">
    <source>
        <dbReference type="ARBA" id="ARBA00009009"/>
    </source>
</evidence>